<reference evidence="3" key="1">
    <citation type="submission" date="2014-09" db="EMBL/GenBank/DDBJ databases">
        <authorList>
            <person name="Sharma Rahul"/>
            <person name="Thines Marco"/>
        </authorList>
    </citation>
    <scope>NUCLEOTIDE SEQUENCE [LARGE SCALE GENOMIC DNA]</scope>
</reference>
<keyword evidence="3" id="KW-1185">Reference proteome</keyword>
<dbReference type="OrthoDB" id="1694816at2759"/>
<sequence length="138" mass="15526">MVLLELQPPQNDKRGRGRPPGAKNLSKSSTKRNPSYFEVVEKEVGQKRRKCGNCGVPGHTRPKCTVKPENSAVHQPLVQRSRPYLPRITDVEADGNCGYRVIALAKHTIWQTVCQTLLACLDKRRLFWDNVFGQMGNG</sequence>
<evidence type="ECO:0000256" key="1">
    <source>
        <dbReference type="SAM" id="MobiDB-lite"/>
    </source>
</evidence>
<evidence type="ECO:0000313" key="2">
    <source>
        <dbReference type="EMBL" id="CEG40683.1"/>
    </source>
</evidence>
<protein>
    <submittedName>
        <fullName evidence="2">Zinc finger, CCHC-type</fullName>
    </submittedName>
</protein>
<accession>A0A0N7L574</accession>
<dbReference type="RefSeq" id="XP_024577052.1">
    <property type="nucleotide sequence ID" value="XM_024726368.2"/>
</dbReference>
<dbReference type="Proteomes" id="UP000054928">
    <property type="component" value="Unassembled WGS sequence"/>
</dbReference>
<dbReference type="AlphaFoldDB" id="A0A0N7L574"/>
<proteinExistence type="predicted"/>
<feature type="region of interest" description="Disordered" evidence="1">
    <location>
        <begin position="1"/>
        <end position="34"/>
    </location>
</feature>
<name>A0A0N7L574_PLAHL</name>
<dbReference type="GeneID" id="36410493"/>
<dbReference type="EMBL" id="CCYD01000523">
    <property type="protein sequence ID" value="CEG40683.1"/>
    <property type="molecule type" value="Genomic_DNA"/>
</dbReference>
<organism evidence="2 3">
    <name type="scientific">Plasmopara halstedii</name>
    <name type="common">Downy mildew of sunflower</name>
    <dbReference type="NCBI Taxonomy" id="4781"/>
    <lineage>
        <taxon>Eukaryota</taxon>
        <taxon>Sar</taxon>
        <taxon>Stramenopiles</taxon>
        <taxon>Oomycota</taxon>
        <taxon>Peronosporomycetes</taxon>
        <taxon>Peronosporales</taxon>
        <taxon>Peronosporaceae</taxon>
        <taxon>Plasmopara</taxon>
    </lineage>
</organism>
<evidence type="ECO:0000313" key="3">
    <source>
        <dbReference type="Proteomes" id="UP000054928"/>
    </source>
</evidence>